<keyword evidence="2" id="KW-1185">Reference proteome</keyword>
<dbReference type="EMBL" id="JAPDDT010000002">
    <property type="protein sequence ID" value="MCW1922528.1"/>
    <property type="molecule type" value="Genomic_DNA"/>
</dbReference>
<gene>
    <name evidence="1" type="ORF">OKA05_08175</name>
</gene>
<sequence length="1162" mass="128240">MALLPLLMILAVSLLSLSTISLRKSTAQTAMDDARANARLALQLAVGELQQHLGPDQRVSADGRLLKEANPHWTSVWRSTRKDGSPYITRDNENGGLKDLRAGAWDARNERIATLVSGNEGALEYNADSNGGDMVELVSEMASGDPDISTRVQVPRVALADGKKSAGSYAWWVGDLGIKANVATRDASERNKAAHPWRSLQLAQDASWSAADGGKELDDEIRGKVVSTGQLDLAGGGGTVPREGFHDFTTDSKGLLTDVRAGGWRKDLTAYLESSGPIANLDYDGTLSAGVKDEDNLVGPRNRDAAKLPDATVTAPRLDRISPNFGLLRDWAKRAASTSPGNFKSPIELPKLTNGSSGGVDFYDRAKNDLMPTLVEGSIYYNLSYYDDTAANPTAPYGLRLHMYPRVALWNPYQFEIEVPNSMILMHVNGGKQVQVTLQGGKKQDFKMYWGESGGKDGGSKQGRIYFRMMGTKIAPGETIVWSPRQSRRYDEVTFSNNVMYPDVAPNAAVSFYQDARNDGFPLFRVYNADKDPTAFNNRVPAIPTEWREFVPVKPTGDLQDLGYLQSDDYFMMWKPMTNASSIDLTAFNALPQGSLVSCAYQFGDDDELPVEWSYLDPVPFPRSTKSSAAISQVPDRRTRDGFRMRWFEEHQSNLIGSGSLAGTPHFECSPIATWNMRATYSLRNPFDNVTDVAPHFFGIYTRDLFDGAVDWNSMMPRPGSGKYLGDPFDQAIRFRHPRVLFDLPRRDTAIASLGCFQHAKLSEFIWHPTYPLGNSLVDPRVGRLVTEPVRSDRINRDRGGWNQDTLGYSMDGRSDPDGAIGVSVQDSWAHLARNMLRGAPLDHNVIYDLSYEVNHSMWDEFFLSTGTPAEKESFLRDPERSPLPNGRLLPNRSAGEIDTSDLTNFHLAASKLTLDGAFNVNSASAKAWEALLLSGAGGRFGDKIAFPRIYGASGGEWDGKEASDPEAWSGQRLFTRDEIRRLATAIAEEVKIRGPFLSLSDFVNRRLRDDASGDKGTLQAAIDRAGLNHAFEDAWPLNRTALPDYSHVDHIQDPTRLDQRRKPATIAWGAPGFLTQADLLQFIGPALSARSDSFVVRAYGSAPSPDGGAPVEAWCEAVVQRTPVPVDGDSLGLNPRPGKTDPDFGRKFEITRFRWLKREEI</sequence>
<proteinExistence type="predicted"/>
<accession>A0ABT3GGG4</accession>
<reference evidence="1 2" key="1">
    <citation type="submission" date="2022-10" db="EMBL/GenBank/DDBJ databases">
        <title>Luteolibacter arcticus strain CCTCC AB 2014275, whole genome shotgun sequencing project.</title>
        <authorList>
            <person name="Zhao G."/>
            <person name="Shen L."/>
        </authorList>
    </citation>
    <scope>NUCLEOTIDE SEQUENCE [LARGE SCALE GENOMIC DNA]</scope>
    <source>
        <strain evidence="1 2">CCTCC AB 2014275</strain>
    </source>
</reference>
<protein>
    <submittedName>
        <fullName evidence="1">Uncharacterized protein</fullName>
    </submittedName>
</protein>
<dbReference type="RefSeq" id="WP_264486635.1">
    <property type="nucleotide sequence ID" value="NZ_JAPDDT010000002.1"/>
</dbReference>
<evidence type="ECO:0000313" key="1">
    <source>
        <dbReference type="EMBL" id="MCW1922528.1"/>
    </source>
</evidence>
<evidence type="ECO:0000313" key="2">
    <source>
        <dbReference type="Proteomes" id="UP001320876"/>
    </source>
</evidence>
<name>A0ABT3GGG4_9BACT</name>
<comment type="caution">
    <text evidence="1">The sequence shown here is derived from an EMBL/GenBank/DDBJ whole genome shotgun (WGS) entry which is preliminary data.</text>
</comment>
<organism evidence="1 2">
    <name type="scientific">Luteolibacter arcticus</name>
    <dbReference type="NCBI Taxonomy" id="1581411"/>
    <lineage>
        <taxon>Bacteria</taxon>
        <taxon>Pseudomonadati</taxon>
        <taxon>Verrucomicrobiota</taxon>
        <taxon>Verrucomicrobiia</taxon>
        <taxon>Verrucomicrobiales</taxon>
        <taxon>Verrucomicrobiaceae</taxon>
        <taxon>Luteolibacter</taxon>
    </lineage>
</organism>
<dbReference type="Proteomes" id="UP001320876">
    <property type="component" value="Unassembled WGS sequence"/>
</dbReference>